<sequence>MKTILFAYRVSDLERSLTFYRALGYTQIGDVVGGGDSSLVWLKLPDERSVSLELVHRPADGPVVIGGFEHLAIDVGTLGPTLDRLKAAGLTPGEPEFPAGPDGPKTAWLLDPDGYRIELVEWPPGHLEKVLNGDGS</sequence>
<dbReference type="RefSeq" id="WP_344171542.1">
    <property type="nucleotide sequence ID" value="NZ_BAAANC010000001.1"/>
</dbReference>
<dbReference type="InterPro" id="IPR029068">
    <property type="entry name" value="Glyas_Bleomycin-R_OHBP_Dase"/>
</dbReference>
<protein>
    <recommendedName>
        <fullName evidence="1">VOC domain-containing protein</fullName>
    </recommendedName>
</protein>
<evidence type="ECO:0000259" key="1">
    <source>
        <dbReference type="PROSITE" id="PS51819"/>
    </source>
</evidence>
<gene>
    <name evidence="2" type="ORF">GCM10009741_16180</name>
</gene>
<dbReference type="Gene3D" id="3.10.180.10">
    <property type="entry name" value="2,3-Dihydroxybiphenyl 1,2-Dioxygenase, domain 1"/>
    <property type="match status" value="1"/>
</dbReference>
<name>A0ABN2AH40_9ACTN</name>
<dbReference type="Proteomes" id="UP001500363">
    <property type="component" value="Unassembled WGS sequence"/>
</dbReference>
<comment type="caution">
    <text evidence="2">The sequence shown here is derived from an EMBL/GenBank/DDBJ whole genome shotgun (WGS) entry which is preliminary data.</text>
</comment>
<accession>A0ABN2AH40</accession>
<evidence type="ECO:0000313" key="3">
    <source>
        <dbReference type="Proteomes" id="UP001500363"/>
    </source>
</evidence>
<feature type="domain" description="VOC" evidence="1">
    <location>
        <begin position="1"/>
        <end position="122"/>
    </location>
</feature>
<dbReference type="SUPFAM" id="SSF54593">
    <property type="entry name" value="Glyoxalase/Bleomycin resistance protein/Dihydroxybiphenyl dioxygenase"/>
    <property type="match status" value="1"/>
</dbReference>
<evidence type="ECO:0000313" key="2">
    <source>
        <dbReference type="EMBL" id="GAA1517565.1"/>
    </source>
</evidence>
<dbReference type="InterPro" id="IPR037523">
    <property type="entry name" value="VOC_core"/>
</dbReference>
<dbReference type="CDD" id="cd06587">
    <property type="entry name" value="VOC"/>
    <property type="match status" value="1"/>
</dbReference>
<dbReference type="InterPro" id="IPR004360">
    <property type="entry name" value="Glyas_Fos-R_dOase_dom"/>
</dbReference>
<organism evidence="2 3">
    <name type="scientific">Kribbella lupini</name>
    <dbReference type="NCBI Taxonomy" id="291602"/>
    <lineage>
        <taxon>Bacteria</taxon>
        <taxon>Bacillati</taxon>
        <taxon>Actinomycetota</taxon>
        <taxon>Actinomycetes</taxon>
        <taxon>Propionibacteriales</taxon>
        <taxon>Kribbellaceae</taxon>
        <taxon>Kribbella</taxon>
    </lineage>
</organism>
<dbReference type="PROSITE" id="PS51819">
    <property type="entry name" value="VOC"/>
    <property type="match status" value="1"/>
</dbReference>
<keyword evidence="3" id="KW-1185">Reference proteome</keyword>
<proteinExistence type="predicted"/>
<dbReference type="EMBL" id="BAAANC010000001">
    <property type="protein sequence ID" value="GAA1517565.1"/>
    <property type="molecule type" value="Genomic_DNA"/>
</dbReference>
<dbReference type="Pfam" id="PF00903">
    <property type="entry name" value="Glyoxalase"/>
    <property type="match status" value="1"/>
</dbReference>
<reference evidence="2 3" key="1">
    <citation type="journal article" date="2019" name="Int. J. Syst. Evol. Microbiol.">
        <title>The Global Catalogue of Microorganisms (GCM) 10K type strain sequencing project: providing services to taxonomists for standard genome sequencing and annotation.</title>
        <authorList>
            <consortium name="The Broad Institute Genomics Platform"/>
            <consortium name="The Broad Institute Genome Sequencing Center for Infectious Disease"/>
            <person name="Wu L."/>
            <person name="Ma J."/>
        </authorList>
    </citation>
    <scope>NUCLEOTIDE SEQUENCE [LARGE SCALE GENOMIC DNA]</scope>
    <source>
        <strain evidence="2 3">JCM 14303</strain>
    </source>
</reference>